<name>A0A392P1G4_9FABA</name>
<feature type="non-terminal residue" evidence="1">
    <location>
        <position position="96"/>
    </location>
</feature>
<keyword evidence="2" id="KW-1185">Reference proteome</keyword>
<dbReference type="EMBL" id="LXQA010058365">
    <property type="protein sequence ID" value="MCI05340.1"/>
    <property type="molecule type" value="Genomic_DNA"/>
</dbReference>
<accession>A0A392P1G4</accession>
<proteinExistence type="predicted"/>
<organism evidence="1 2">
    <name type="scientific">Trifolium medium</name>
    <dbReference type="NCBI Taxonomy" id="97028"/>
    <lineage>
        <taxon>Eukaryota</taxon>
        <taxon>Viridiplantae</taxon>
        <taxon>Streptophyta</taxon>
        <taxon>Embryophyta</taxon>
        <taxon>Tracheophyta</taxon>
        <taxon>Spermatophyta</taxon>
        <taxon>Magnoliopsida</taxon>
        <taxon>eudicotyledons</taxon>
        <taxon>Gunneridae</taxon>
        <taxon>Pentapetalae</taxon>
        <taxon>rosids</taxon>
        <taxon>fabids</taxon>
        <taxon>Fabales</taxon>
        <taxon>Fabaceae</taxon>
        <taxon>Papilionoideae</taxon>
        <taxon>50 kb inversion clade</taxon>
        <taxon>NPAAA clade</taxon>
        <taxon>Hologalegina</taxon>
        <taxon>IRL clade</taxon>
        <taxon>Trifolieae</taxon>
        <taxon>Trifolium</taxon>
    </lineage>
</organism>
<sequence>MNTVSSDMHVTPVESAVVASVHTRFDGKLFRESNPQFLSLRSSIPPVCVLLERARECDVLKFPRAFALSRKASRDLTSSIHIALPKSLPDRSLRSW</sequence>
<protein>
    <submittedName>
        <fullName evidence="1">Uncharacterized protein</fullName>
    </submittedName>
</protein>
<evidence type="ECO:0000313" key="1">
    <source>
        <dbReference type="EMBL" id="MCI05340.1"/>
    </source>
</evidence>
<dbReference type="AlphaFoldDB" id="A0A392P1G4"/>
<evidence type="ECO:0000313" key="2">
    <source>
        <dbReference type="Proteomes" id="UP000265520"/>
    </source>
</evidence>
<dbReference type="Proteomes" id="UP000265520">
    <property type="component" value="Unassembled WGS sequence"/>
</dbReference>
<comment type="caution">
    <text evidence="1">The sequence shown here is derived from an EMBL/GenBank/DDBJ whole genome shotgun (WGS) entry which is preliminary data.</text>
</comment>
<reference evidence="1 2" key="1">
    <citation type="journal article" date="2018" name="Front. Plant Sci.">
        <title>Red Clover (Trifolium pratense) and Zigzag Clover (T. medium) - A Picture of Genomic Similarities and Differences.</title>
        <authorList>
            <person name="Dluhosova J."/>
            <person name="Istvanek J."/>
            <person name="Nedelnik J."/>
            <person name="Repkova J."/>
        </authorList>
    </citation>
    <scope>NUCLEOTIDE SEQUENCE [LARGE SCALE GENOMIC DNA]</scope>
    <source>
        <strain evidence="2">cv. 10/8</strain>
        <tissue evidence="1">Leaf</tissue>
    </source>
</reference>